<proteinExistence type="predicted"/>
<dbReference type="Gene3D" id="3.30.200.20">
    <property type="entry name" value="Phosphorylase Kinase, domain 1"/>
    <property type="match status" value="1"/>
</dbReference>
<evidence type="ECO:0000256" key="3">
    <source>
        <dbReference type="ARBA" id="ARBA00022777"/>
    </source>
</evidence>
<dbReference type="eggNOG" id="COG0515">
    <property type="taxonomic scope" value="Bacteria"/>
</dbReference>
<accession>D0LWQ8</accession>
<dbReference type="Gene3D" id="1.10.510.10">
    <property type="entry name" value="Transferase(Phosphotransferase) domain 1"/>
    <property type="match status" value="1"/>
</dbReference>
<name>D0LWQ8_HALO1</name>
<dbReference type="GO" id="GO:0005524">
    <property type="term" value="F:ATP binding"/>
    <property type="evidence" value="ECO:0007669"/>
    <property type="project" value="UniProtKB-KW"/>
</dbReference>
<dbReference type="GO" id="GO:0004674">
    <property type="term" value="F:protein serine/threonine kinase activity"/>
    <property type="evidence" value="ECO:0007669"/>
    <property type="project" value="UniProtKB-KW"/>
</dbReference>
<keyword evidence="2" id="KW-0547">Nucleotide-binding</keyword>
<dbReference type="InterPro" id="IPR050339">
    <property type="entry name" value="CC_SR_Kinase"/>
</dbReference>
<evidence type="ECO:0000256" key="4">
    <source>
        <dbReference type="ARBA" id="ARBA00022840"/>
    </source>
</evidence>
<dbReference type="SUPFAM" id="SSF56112">
    <property type="entry name" value="Protein kinase-like (PK-like)"/>
    <property type="match status" value="1"/>
</dbReference>
<dbReference type="KEGG" id="hoh:Hoch_1605"/>
<dbReference type="STRING" id="502025.Hoch_1605"/>
<dbReference type="Proteomes" id="UP000001880">
    <property type="component" value="Chromosome"/>
</dbReference>
<dbReference type="InterPro" id="IPR011009">
    <property type="entry name" value="Kinase-like_dom_sf"/>
</dbReference>
<dbReference type="Pfam" id="PF00069">
    <property type="entry name" value="Pkinase"/>
    <property type="match status" value="1"/>
</dbReference>
<dbReference type="InterPro" id="IPR000719">
    <property type="entry name" value="Prot_kinase_dom"/>
</dbReference>
<organism evidence="6 7">
    <name type="scientific">Haliangium ochraceum (strain DSM 14365 / JCM 11303 / SMP-2)</name>
    <dbReference type="NCBI Taxonomy" id="502025"/>
    <lineage>
        <taxon>Bacteria</taxon>
        <taxon>Pseudomonadati</taxon>
        <taxon>Myxococcota</taxon>
        <taxon>Polyangia</taxon>
        <taxon>Haliangiales</taxon>
        <taxon>Kofleriaceae</taxon>
        <taxon>Haliangium</taxon>
    </lineage>
</organism>
<reference evidence="6 7" key="1">
    <citation type="journal article" date="2010" name="Stand. Genomic Sci.">
        <title>Complete genome sequence of Haliangium ochraceum type strain (SMP-2).</title>
        <authorList>
            <consortium name="US DOE Joint Genome Institute (JGI-PGF)"/>
            <person name="Ivanova N."/>
            <person name="Daum C."/>
            <person name="Lang E."/>
            <person name="Abt B."/>
            <person name="Kopitz M."/>
            <person name="Saunders E."/>
            <person name="Lapidus A."/>
            <person name="Lucas S."/>
            <person name="Glavina Del Rio T."/>
            <person name="Nolan M."/>
            <person name="Tice H."/>
            <person name="Copeland A."/>
            <person name="Cheng J.F."/>
            <person name="Chen F."/>
            <person name="Bruce D."/>
            <person name="Goodwin L."/>
            <person name="Pitluck S."/>
            <person name="Mavromatis K."/>
            <person name="Pati A."/>
            <person name="Mikhailova N."/>
            <person name="Chen A."/>
            <person name="Palaniappan K."/>
            <person name="Land M."/>
            <person name="Hauser L."/>
            <person name="Chang Y.J."/>
            <person name="Jeffries C.D."/>
            <person name="Detter J.C."/>
            <person name="Brettin T."/>
            <person name="Rohde M."/>
            <person name="Goker M."/>
            <person name="Bristow J."/>
            <person name="Markowitz V."/>
            <person name="Eisen J.A."/>
            <person name="Hugenholtz P."/>
            <person name="Kyrpides N.C."/>
            <person name="Klenk H.P."/>
        </authorList>
    </citation>
    <scope>NUCLEOTIDE SEQUENCE [LARGE SCALE GENOMIC DNA]</scope>
    <source>
        <strain evidence="7">DSM 14365 / CIP 107738 / JCM 11303 / AJ 13395 / SMP-2</strain>
    </source>
</reference>
<keyword evidence="1" id="KW-0808">Transferase</keyword>
<keyword evidence="7" id="KW-1185">Reference proteome</keyword>
<dbReference type="RefSeq" id="WP_012826763.1">
    <property type="nucleotide sequence ID" value="NC_013440.1"/>
</dbReference>
<sequence>MSAAGYVVGGRFELGRLLMSFGLARVFVARDLRDGDAGKEVAVKCVPEIGSSYNRNLMRREAHTLADLGGLAGGVVSYIDLVDENGYIYLVTATIAESLLDQWQAGRSRRGLLSAYAQLADIVARVHGAGYLHRDLKPAHVSVDERDGECRLCIIDMTLSVAIGNPTGPVHERLVGTLMYMSPEVLVGGVASTASDVFSLGVMLLQALVGRSPWPPGGLGNEGLRARLSPPPALGRFRGSLLGELLGAMLCAAPAQRPSASEVASALATAAAQESR</sequence>
<dbReference type="EMBL" id="CP001804">
    <property type="protein sequence ID" value="ACY14155.1"/>
    <property type="molecule type" value="Genomic_DNA"/>
</dbReference>
<dbReference type="GO" id="GO:0005737">
    <property type="term" value="C:cytoplasm"/>
    <property type="evidence" value="ECO:0007669"/>
    <property type="project" value="TreeGrafter"/>
</dbReference>
<evidence type="ECO:0000256" key="2">
    <source>
        <dbReference type="ARBA" id="ARBA00022741"/>
    </source>
</evidence>
<protein>
    <submittedName>
        <fullName evidence="6">Serine/threonine protein kinase</fullName>
    </submittedName>
</protein>
<dbReference type="HOGENOM" id="CLU_1007488_0_0_7"/>
<evidence type="ECO:0000313" key="7">
    <source>
        <dbReference type="Proteomes" id="UP000001880"/>
    </source>
</evidence>
<dbReference type="PANTHER" id="PTHR11042">
    <property type="entry name" value="EUKARYOTIC TRANSLATION INITIATION FACTOR 2-ALPHA KINASE EIF2-ALPHA KINASE -RELATED"/>
    <property type="match status" value="1"/>
</dbReference>
<keyword evidence="3 6" id="KW-0418">Kinase</keyword>
<keyword evidence="4" id="KW-0067">ATP-binding</keyword>
<evidence type="ECO:0000313" key="6">
    <source>
        <dbReference type="EMBL" id="ACY14155.1"/>
    </source>
</evidence>
<keyword evidence="6" id="KW-0723">Serine/threonine-protein kinase</keyword>
<evidence type="ECO:0000259" key="5">
    <source>
        <dbReference type="PROSITE" id="PS50011"/>
    </source>
</evidence>
<feature type="domain" description="Protein kinase" evidence="5">
    <location>
        <begin position="12"/>
        <end position="270"/>
    </location>
</feature>
<dbReference type="AlphaFoldDB" id="D0LWQ8"/>
<dbReference type="PROSITE" id="PS50011">
    <property type="entry name" value="PROTEIN_KINASE_DOM"/>
    <property type="match status" value="1"/>
</dbReference>
<evidence type="ECO:0000256" key="1">
    <source>
        <dbReference type="ARBA" id="ARBA00022679"/>
    </source>
</evidence>
<gene>
    <name evidence="6" type="ordered locus">Hoch_1605</name>
</gene>